<reference evidence="2" key="1">
    <citation type="submission" date="2020-11" db="EMBL/GenBank/DDBJ databases">
        <title>Adaptations for nitrogen fixation in a non-lichenized fungal sporocarp promotes dispersal by wood-feeding termites.</title>
        <authorList>
            <consortium name="DOE Joint Genome Institute"/>
            <person name="Koch R.A."/>
            <person name="Yoon G."/>
            <person name="Arayal U."/>
            <person name="Lail K."/>
            <person name="Amirebrahimi M."/>
            <person name="Labutti K."/>
            <person name="Lipzen A."/>
            <person name="Riley R."/>
            <person name="Barry K."/>
            <person name="Henrissat B."/>
            <person name="Grigoriev I.V."/>
            <person name="Herr J.R."/>
            <person name="Aime M.C."/>
        </authorList>
    </citation>
    <scope>NUCLEOTIDE SEQUENCE</scope>
    <source>
        <strain evidence="2">MCA 3950</strain>
    </source>
</reference>
<dbReference type="PROSITE" id="PS00463">
    <property type="entry name" value="ZN2_CY6_FUNGAL_1"/>
    <property type="match status" value="1"/>
</dbReference>
<dbReference type="InterPro" id="IPR001138">
    <property type="entry name" value="Zn2Cys6_DnaBD"/>
</dbReference>
<dbReference type="InterPro" id="IPR053157">
    <property type="entry name" value="Sterol_Uptake_Regulator"/>
</dbReference>
<comment type="caution">
    <text evidence="2">The sequence shown here is derived from an EMBL/GenBank/DDBJ whole genome shotgun (WGS) entry which is preliminary data.</text>
</comment>
<protein>
    <recommendedName>
        <fullName evidence="1">Zn(2)-C6 fungal-type domain-containing protein</fullName>
    </recommendedName>
</protein>
<dbReference type="GO" id="GO:0001228">
    <property type="term" value="F:DNA-binding transcription activator activity, RNA polymerase II-specific"/>
    <property type="evidence" value="ECO:0007669"/>
    <property type="project" value="TreeGrafter"/>
</dbReference>
<proteinExistence type="predicted"/>
<name>A0A9P8AXS7_9AGAR</name>
<dbReference type="InterPro" id="IPR021858">
    <property type="entry name" value="Fun_TF"/>
</dbReference>
<evidence type="ECO:0000313" key="2">
    <source>
        <dbReference type="EMBL" id="KAG7451700.1"/>
    </source>
</evidence>
<dbReference type="PANTHER" id="PTHR47784:SF5">
    <property type="entry name" value="STEROL UPTAKE CONTROL PROTEIN 2"/>
    <property type="match status" value="1"/>
</dbReference>
<evidence type="ECO:0000259" key="1">
    <source>
        <dbReference type="PROSITE" id="PS50048"/>
    </source>
</evidence>
<dbReference type="Gene3D" id="4.10.240.10">
    <property type="entry name" value="Zn(2)-C6 fungal-type DNA-binding domain"/>
    <property type="match status" value="1"/>
</dbReference>
<organism evidence="2 3">
    <name type="scientific">Guyanagaster necrorhizus</name>
    <dbReference type="NCBI Taxonomy" id="856835"/>
    <lineage>
        <taxon>Eukaryota</taxon>
        <taxon>Fungi</taxon>
        <taxon>Dikarya</taxon>
        <taxon>Basidiomycota</taxon>
        <taxon>Agaricomycotina</taxon>
        <taxon>Agaricomycetes</taxon>
        <taxon>Agaricomycetidae</taxon>
        <taxon>Agaricales</taxon>
        <taxon>Marasmiineae</taxon>
        <taxon>Physalacriaceae</taxon>
        <taxon>Guyanagaster</taxon>
    </lineage>
</organism>
<dbReference type="CDD" id="cd00067">
    <property type="entry name" value="GAL4"/>
    <property type="match status" value="1"/>
</dbReference>
<dbReference type="Pfam" id="PF11951">
    <property type="entry name" value="Fungal_trans_2"/>
    <property type="match status" value="1"/>
</dbReference>
<gene>
    <name evidence="2" type="ORF">BT62DRAFT_261992</name>
</gene>
<dbReference type="GeneID" id="66102575"/>
<dbReference type="GO" id="GO:0008270">
    <property type="term" value="F:zinc ion binding"/>
    <property type="evidence" value="ECO:0007669"/>
    <property type="project" value="InterPro"/>
</dbReference>
<dbReference type="Proteomes" id="UP000812287">
    <property type="component" value="Unassembled WGS sequence"/>
</dbReference>
<feature type="domain" description="Zn(2)-C6 fungal-type" evidence="1">
    <location>
        <begin position="13"/>
        <end position="43"/>
    </location>
</feature>
<dbReference type="EMBL" id="MU250524">
    <property type="protein sequence ID" value="KAG7451700.1"/>
    <property type="molecule type" value="Genomic_DNA"/>
</dbReference>
<dbReference type="SMART" id="SM00066">
    <property type="entry name" value="GAL4"/>
    <property type="match status" value="1"/>
</dbReference>
<dbReference type="PROSITE" id="PS50048">
    <property type="entry name" value="ZN2_CY6_FUNGAL_2"/>
    <property type="match status" value="1"/>
</dbReference>
<dbReference type="Pfam" id="PF00172">
    <property type="entry name" value="Zn_clus"/>
    <property type="match status" value="1"/>
</dbReference>
<keyword evidence="3" id="KW-1185">Reference proteome</keyword>
<sequence length="332" mass="36455">MAPIRPHNKTRSGCKTCKDRKVKCDECLPICQNCTRRGIECVWSSTGPSAALVLREPSSSNGRSTWAGPSSSDPLILELMHHYSTSASYSLSSDPEASRIWSSVIPKMAFDPQNQYLLHAILAFSALHMHHTDSTSLPRYAAAAHTFYQQAKIGIHSEEEGTADINAALMALCLVGRYEFASLAKLCPLSSSDSDWYITHCAIRRNIAKNRTESQDGDFRLLLRAMAPPYVPTNFNEDFPLSLSTLLSTGPDVSKHLFVVVVVVRVKTAATGRLDTGRGLRRGCKSSSGRMGLTKLPDSRRPRVVRAFSESSEGAGAISHVFIRLTRSWLNG</sequence>
<dbReference type="InterPro" id="IPR036864">
    <property type="entry name" value="Zn2-C6_fun-type_DNA-bd_sf"/>
</dbReference>
<dbReference type="SUPFAM" id="SSF57701">
    <property type="entry name" value="Zn2/Cys6 DNA-binding domain"/>
    <property type="match status" value="1"/>
</dbReference>
<accession>A0A9P8AXS7</accession>
<dbReference type="AlphaFoldDB" id="A0A9P8AXS7"/>
<dbReference type="PANTHER" id="PTHR47784">
    <property type="entry name" value="STEROL UPTAKE CONTROL PROTEIN 2"/>
    <property type="match status" value="1"/>
</dbReference>
<dbReference type="RefSeq" id="XP_043045200.1">
    <property type="nucleotide sequence ID" value="XM_043180279.1"/>
</dbReference>
<evidence type="ECO:0000313" key="3">
    <source>
        <dbReference type="Proteomes" id="UP000812287"/>
    </source>
</evidence>
<dbReference type="OrthoDB" id="5419315at2759"/>
<dbReference type="CDD" id="cd12148">
    <property type="entry name" value="fungal_TF_MHR"/>
    <property type="match status" value="1"/>
</dbReference>